<gene>
    <name evidence="4" type="ORF">NJQ99_09365</name>
</gene>
<keyword evidence="2" id="KW-0560">Oxidoreductase</keyword>
<dbReference type="InterPro" id="IPR036291">
    <property type="entry name" value="NAD(P)-bd_dom_sf"/>
</dbReference>
<dbReference type="SUPFAM" id="SSF51735">
    <property type="entry name" value="NAD(P)-binding Rossmann-fold domains"/>
    <property type="match status" value="1"/>
</dbReference>
<reference evidence="4" key="1">
    <citation type="submission" date="2022-06" db="EMBL/GenBank/DDBJ databases">
        <title>Isolation and Genomics of Futiania mangrovii gen. nov., sp. nov., a Rare and Metabolically-versatile member in the Class Alphaproteobacteria.</title>
        <authorList>
            <person name="Liu L."/>
            <person name="Huang W.-C."/>
            <person name="Pan J."/>
            <person name="Li J."/>
            <person name="Huang Y."/>
            <person name="Du H."/>
            <person name="Liu Y."/>
            <person name="Li M."/>
        </authorList>
    </citation>
    <scope>NUCLEOTIDE SEQUENCE</scope>
    <source>
        <strain evidence="4">FT118</strain>
    </source>
</reference>
<accession>A0A9J6PBK9</accession>
<organism evidence="4 5">
    <name type="scientific">Futiania mangrovi</name>
    <dbReference type="NCBI Taxonomy" id="2959716"/>
    <lineage>
        <taxon>Bacteria</taxon>
        <taxon>Pseudomonadati</taxon>
        <taxon>Pseudomonadota</taxon>
        <taxon>Alphaproteobacteria</taxon>
        <taxon>Futianiales</taxon>
        <taxon>Futianiaceae</taxon>
        <taxon>Futiania</taxon>
    </lineage>
</organism>
<protein>
    <submittedName>
        <fullName evidence="4">3-hydroxyacyl-CoA dehydrogenase</fullName>
    </submittedName>
</protein>
<dbReference type="Gene3D" id="3.40.50.720">
    <property type="entry name" value="NAD(P)-binding Rossmann-like Domain"/>
    <property type="match status" value="1"/>
</dbReference>
<evidence type="ECO:0000313" key="5">
    <source>
        <dbReference type="Proteomes" id="UP001055804"/>
    </source>
</evidence>
<keyword evidence="5" id="KW-1185">Reference proteome</keyword>
<evidence type="ECO:0000256" key="3">
    <source>
        <dbReference type="RuleBase" id="RU000363"/>
    </source>
</evidence>
<proteinExistence type="inferred from homology"/>
<dbReference type="PANTHER" id="PTHR43658">
    <property type="entry name" value="SHORT-CHAIN DEHYDROGENASE/REDUCTASE"/>
    <property type="match status" value="1"/>
</dbReference>
<dbReference type="Proteomes" id="UP001055804">
    <property type="component" value="Unassembled WGS sequence"/>
</dbReference>
<dbReference type="CDD" id="cd05371">
    <property type="entry name" value="HSD10-like_SDR_c"/>
    <property type="match status" value="1"/>
</dbReference>
<comment type="similarity">
    <text evidence="1 3">Belongs to the short-chain dehydrogenases/reductases (SDR) family.</text>
</comment>
<evidence type="ECO:0000313" key="4">
    <source>
        <dbReference type="EMBL" id="MCP1336613.1"/>
    </source>
</evidence>
<dbReference type="PANTHER" id="PTHR43658:SF8">
    <property type="entry name" value="17-BETA-HYDROXYSTEROID DEHYDROGENASE 14-RELATED"/>
    <property type="match status" value="1"/>
</dbReference>
<evidence type="ECO:0000256" key="1">
    <source>
        <dbReference type="ARBA" id="ARBA00006484"/>
    </source>
</evidence>
<name>A0A9J6PBK9_9PROT</name>
<comment type="caution">
    <text evidence="4">The sequence shown here is derived from an EMBL/GenBank/DDBJ whole genome shotgun (WGS) entry which is preliminary data.</text>
</comment>
<dbReference type="GO" id="GO:0016491">
    <property type="term" value="F:oxidoreductase activity"/>
    <property type="evidence" value="ECO:0007669"/>
    <property type="project" value="UniProtKB-KW"/>
</dbReference>
<dbReference type="Pfam" id="PF00106">
    <property type="entry name" value="adh_short"/>
    <property type="match status" value="1"/>
</dbReference>
<dbReference type="RefSeq" id="WP_269332565.1">
    <property type="nucleotide sequence ID" value="NZ_JAMZFT010000002.1"/>
</dbReference>
<dbReference type="PRINTS" id="PR00081">
    <property type="entry name" value="GDHRDH"/>
</dbReference>
<sequence>MKLDGNIAAVVTGGASGLGEATARALAAKGVKVALFDMNAERGAQVAGEIGGVFCACDVTKPEDVERALAEARAAHGQERVLVNCAGIGPAQKTVSKGRAHDPALFNKVIAVNLIGSFNCLSHSAAGMSEAEPLTADGERGVIVNTASVAAFDGQIGQVAYAASKGGIVGMTLPAARDLANLGVRVCTIAPGLFLTPLLQSLPQQVQDSLGAQVPFPSRLGSPAEYAALAVHIAENSMLNGEVIRLDGAIRMAPK</sequence>
<dbReference type="AlphaFoldDB" id="A0A9J6PBK9"/>
<dbReference type="InterPro" id="IPR002347">
    <property type="entry name" value="SDR_fam"/>
</dbReference>
<dbReference type="PRINTS" id="PR00080">
    <property type="entry name" value="SDRFAMILY"/>
</dbReference>
<dbReference type="InterPro" id="IPR020904">
    <property type="entry name" value="Sc_DH/Rdtase_CS"/>
</dbReference>
<dbReference type="EMBL" id="JAMZFT010000002">
    <property type="protein sequence ID" value="MCP1336613.1"/>
    <property type="molecule type" value="Genomic_DNA"/>
</dbReference>
<dbReference type="FunFam" id="3.40.50.720:FF:000215">
    <property type="entry name" value="3-hydroxyacyl-CoA dehydrogenase type-2"/>
    <property type="match status" value="1"/>
</dbReference>
<dbReference type="PROSITE" id="PS00061">
    <property type="entry name" value="ADH_SHORT"/>
    <property type="match status" value="1"/>
</dbReference>
<evidence type="ECO:0000256" key="2">
    <source>
        <dbReference type="ARBA" id="ARBA00023002"/>
    </source>
</evidence>